<feature type="region of interest" description="Disordered" evidence="1">
    <location>
        <begin position="206"/>
        <end position="235"/>
    </location>
</feature>
<dbReference type="EMBL" id="KZ825940">
    <property type="protein sequence ID" value="PYH91590.1"/>
    <property type="molecule type" value="Genomic_DNA"/>
</dbReference>
<reference evidence="2 3" key="1">
    <citation type="submission" date="2018-02" db="EMBL/GenBank/DDBJ databases">
        <title>The genomes of Aspergillus section Nigri reveals drivers in fungal speciation.</title>
        <authorList>
            <consortium name="DOE Joint Genome Institute"/>
            <person name="Vesth T.C."/>
            <person name="Nybo J."/>
            <person name="Theobald S."/>
            <person name="Brandl J."/>
            <person name="Frisvad J.C."/>
            <person name="Nielsen K.F."/>
            <person name="Lyhne E.K."/>
            <person name="Kogle M.E."/>
            <person name="Kuo A."/>
            <person name="Riley R."/>
            <person name="Clum A."/>
            <person name="Nolan M."/>
            <person name="Lipzen A."/>
            <person name="Salamov A."/>
            <person name="Henrissat B."/>
            <person name="Wiebenga A."/>
            <person name="De vries R.P."/>
            <person name="Grigoriev I.V."/>
            <person name="Mortensen U.H."/>
            <person name="Andersen M.R."/>
            <person name="Baker S.E."/>
        </authorList>
    </citation>
    <scope>NUCLEOTIDE SEQUENCE [LARGE SCALE GENOMIC DNA]</scope>
    <source>
        <strain evidence="2 3">CBS 707.79</strain>
    </source>
</reference>
<accession>A0A319D2W1</accession>
<keyword evidence="3" id="KW-1185">Reference proteome</keyword>
<evidence type="ECO:0000256" key="1">
    <source>
        <dbReference type="SAM" id="MobiDB-lite"/>
    </source>
</evidence>
<evidence type="ECO:0000313" key="2">
    <source>
        <dbReference type="EMBL" id="PYH91590.1"/>
    </source>
</evidence>
<feature type="compositionally biased region" description="Basic and acidic residues" evidence="1">
    <location>
        <begin position="206"/>
        <end position="223"/>
    </location>
</feature>
<protein>
    <recommendedName>
        <fullName evidence="4">MYND-type zinc finger protein samB</fullName>
    </recommendedName>
</protein>
<dbReference type="VEuPathDB" id="FungiDB:BO71DRAFT_486109"/>
<dbReference type="Gene3D" id="6.10.140.2220">
    <property type="match status" value="1"/>
</dbReference>
<evidence type="ECO:0000313" key="3">
    <source>
        <dbReference type="Proteomes" id="UP000247810"/>
    </source>
</evidence>
<evidence type="ECO:0008006" key="4">
    <source>
        <dbReference type="Google" id="ProtNLM"/>
    </source>
</evidence>
<proteinExistence type="predicted"/>
<dbReference type="Proteomes" id="UP000247810">
    <property type="component" value="Unassembled WGS sequence"/>
</dbReference>
<name>A0A319D2W1_9EURO</name>
<dbReference type="AlphaFoldDB" id="A0A319D2W1"/>
<organism evidence="2 3">
    <name type="scientific">Aspergillus ellipticus CBS 707.79</name>
    <dbReference type="NCBI Taxonomy" id="1448320"/>
    <lineage>
        <taxon>Eukaryota</taxon>
        <taxon>Fungi</taxon>
        <taxon>Dikarya</taxon>
        <taxon>Ascomycota</taxon>
        <taxon>Pezizomycotina</taxon>
        <taxon>Eurotiomycetes</taxon>
        <taxon>Eurotiomycetidae</taxon>
        <taxon>Eurotiales</taxon>
        <taxon>Aspergillaceae</taxon>
        <taxon>Aspergillus</taxon>
        <taxon>Aspergillus subgen. Circumdati</taxon>
    </lineage>
</organism>
<dbReference type="OrthoDB" id="432970at2759"/>
<dbReference type="SUPFAM" id="SSF144232">
    <property type="entry name" value="HIT/MYND zinc finger-like"/>
    <property type="match status" value="1"/>
</dbReference>
<sequence length="431" mass="48893">MAQDKADLDPEDSCYCSAECQRKDFSSHKLLCAQFSALPARPSPNHKRAILFPAEEAKPRMIWVQCKTQTYDGDTWQEIDYQPHLGPRNLARGSYRFQHNPRRGRNFGSGFVTWEGTNEGYCVSLSFRDRYLTDGSVDNMSIANSVRSSGPTHHPYRGPMVAVRELPDQNFGDITLSDFRHLINYLVTYGSKEEPENVLNFDDLLRKGPESVPRDKTPPKKAPENTPKNNPNESKVIGKMRLDKSKAFIPVEVTSAKLLQLGKGHISPISSRLGMPLMAWKDSDLDFWRNPVGWTGDWIGPESNQNAAFLMEECDPSRPAWGWAPPYWNTDIGNVLVFRERRARSRPGRGSQEPNSISKRRVFDYITRENMVRSWEQIVVIIETAADRPVTGDAILAALATAGYRDSRKMILVLDPVIYTVCRGELAWSDR</sequence>
<gene>
    <name evidence="2" type="ORF">BO71DRAFT_486109</name>
</gene>
<dbReference type="STRING" id="1448320.A0A319D2W1"/>